<name>T1L6F1_TETUR</name>
<dbReference type="AlphaFoldDB" id="T1L6F1"/>
<reference evidence="2" key="1">
    <citation type="submission" date="2011-08" db="EMBL/GenBank/DDBJ databases">
        <authorList>
            <person name="Rombauts S."/>
        </authorList>
    </citation>
    <scope>NUCLEOTIDE SEQUENCE</scope>
    <source>
        <strain evidence="2">London</strain>
    </source>
</reference>
<proteinExistence type="predicted"/>
<evidence type="ECO:0000313" key="1">
    <source>
        <dbReference type="EnsemblMetazoa" id="tetur74g00030.1"/>
    </source>
</evidence>
<evidence type="ECO:0000313" key="2">
    <source>
        <dbReference type="Proteomes" id="UP000015104"/>
    </source>
</evidence>
<keyword evidence="2" id="KW-1185">Reference proteome</keyword>
<accession>T1L6F1</accession>
<organism evidence="1 2">
    <name type="scientific">Tetranychus urticae</name>
    <name type="common">Two-spotted spider mite</name>
    <dbReference type="NCBI Taxonomy" id="32264"/>
    <lineage>
        <taxon>Eukaryota</taxon>
        <taxon>Metazoa</taxon>
        <taxon>Ecdysozoa</taxon>
        <taxon>Arthropoda</taxon>
        <taxon>Chelicerata</taxon>
        <taxon>Arachnida</taxon>
        <taxon>Acari</taxon>
        <taxon>Acariformes</taxon>
        <taxon>Trombidiformes</taxon>
        <taxon>Prostigmata</taxon>
        <taxon>Eleutherengona</taxon>
        <taxon>Raphignathae</taxon>
        <taxon>Tetranychoidea</taxon>
        <taxon>Tetranychidae</taxon>
        <taxon>Tetranychus</taxon>
    </lineage>
</organism>
<sequence length="236" mass="27121">MDIPGDNEIFSNSSIEGISESRDFSISSNYATIDQRLNNIETTIRDLIPRIITIENCLGIGSKQSKVFTTEAYPEEWSLRRDEDYVNFAKKKILHLRNDISWRQCFAAYQLEGLTDQQRSKIDFILTKGPINVSKIVNSIALILIGAEDIKNYLIGVHGEAVKKSTRVNMDTRPILAIEKESRLRTFFSLIDKVFISPKGWETLVRKPINQMGREFFSGKRKLKSNSGDWTRKKRN</sequence>
<dbReference type="EnsemblMetazoa" id="tetur74g00030.1">
    <property type="protein sequence ID" value="tetur74g00030.1"/>
    <property type="gene ID" value="tetur74g00030"/>
</dbReference>
<protein>
    <submittedName>
        <fullName evidence="1">Uncharacterized protein</fullName>
    </submittedName>
</protein>
<reference evidence="1" key="2">
    <citation type="submission" date="2015-06" db="UniProtKB">
        <authorList>
            <consortium name="EnsemblMetazoa"/>
        </authorList>
    </citation>
    <scope>IDENTIFICATION</scope>
</reference>
<dbReference type="HOGENOM" id="CLU_1176766_0_0_1"/>
<dbReference type="EMBL" id="CAEY01001851">
    <property type="status" value="NOT_ANNOTATED_CDS"/>
    <property type="molecule type" value="Genomic_DNA"/>
</dbReference>
<dbReference type="Proteomes" id="UP000015104">
    <property type="component" value="Unassembled WGS sequence"/>
</dbReference>